<accession>A0A9N9E1G0</accession>
<dbReference type="Proteomes" id="UP000789570">
    <property type="component" value="Unassembled WGS sequence"/>
</dbReference>
<feature type="non-terminal residue" evidence="1">
    <location>
        <position position="1"/>
    </location>
</feature>
<sequence length="132" mass="16142">MLKGTFNKFDLMHNEKSIYINYQRNTLKDILTVCNKWFKSHEKYKKWRDFRGYSFRNQEKHGLFYDISELLPAFYYIGFEQNFDLTFGSDYAEKKLVYDPIRVLRASYTNDRNLVFEDEQDEEIARLIHNDH</sequence>
<protein>
    <submittedName>
        <fullName evidence="1">15299_t:CDS:1</fullName>
    </submittedName>
</protein>
<name>A0A9N9E1G0_9GLOM</name>
<proteinExistence type="predicted"/>
<keyword evidence="2" id="KW-1185">Reference proteome</keyword>
<reference evidence="1" key="1">
    <citation type="submission" date="2021-06" db="EMBL/GenBank/DDBJ databases">
        <authorList>
            <person name="Kallberg Y."/>
            <person name="Tangrot J."/>
            <person name="Rosling A."/>
        </authorList>
    </citation>
    <scope>NUCLEOTIDE SEQUENCE</scope>
    <source>
        <strain evidence="1">UK204</strain>
    </source>
</reference>
<gene>
    <name evidence="1" type="ORF">FCALED_LOCUS11448</name>
</gene>
<dbReference type="AlphaFoldDB" id="A0A9N9E1G0"/>
<organism evidence="1 2">
    <name type="scientific">Funneliformis caledonium</name>
    <dbReference type="NCBI Taxonomy" id="1117310"/>
    <lineage>
        <taxon>Eukaryota</taxon>
        <taxon>Fungi</taxon>
        <taxon>Fungi incertae sedis</taxon>
        <taxon>Mucoromycota</taxon>
        <taxon>Glomeromycotina</taxon>
        <taxon>Glomeromycetes</taxon>
        <taxon>Glomerales</taxon>
        <taxon>Glomeraceae</taxon>
        <taxon>Funneliformis</taxon>
    </lineage>
</organism>
<dbReference type="EMBL" id="CAJVPQ010004833">
    <property type="protein sequence ID" value="CAG8658930.1"/>
    <property type="molecule type" value="Genomic_DNA"/>
</dbReference>
<evidence type="ECO:0000313" key="2">
    <source>
        <dbReference type="Proteomes" id="UP000789570"/>
    </source>
</evidence>
<comment type="caution">
    <text evidence="1">The sequence shown here is derived from an EMBL/GenBank/DDBJ whole genome shotgun (WGS) entry which is preliminary data.</text>
</comment>
<evidence type="ECO:0000313" key="1">
    <source>
        <dbReference type="EMBL" id="CAG8658930.1"/>
    </source>
</evidence>